<evidence type="ECO:0000256" key="2">
    <source>
        <dbReference type="ARBA" id="ARBA00023125"/>
    </source>
</evidence>
<dbReference type="PANTHER" id="PTHR30055:SF238">
    <property type="entry name" value="MYCOFACTOCIN BIOSYNTHESIS TRANSCRIPTIONAL REGULATOR MFTR-RELATED"/>
    <property type="match status" value="1"/>
</dbReference>
<keyword evidence="1" id="KW-0805">Transcription regulation</keyword>
<keyword evidence="3" id="KW-0804">Transcription</keyword>
<name>A0ABP7GPN4_9MICO</name>
<comment type="caution">
    <text evidence="6">The sequence shown here is derived from an EMBL/GenBank/DDBJ whole genome shotgun (WGS) entry which is preliminary data.</text>
</comment>
<dbReference type="SUPFAM" id="SSF46689">
    <property type="entry name" value="Homeodomain-like"/>
    <property type="match status" value="1"/>
</dbReference>
<dbReference type="InterPro" id="IPR009057">
    <property type="entry name" value="Homeodomain-like_sf"/>
</dbReference>
<dbReference type="InterPro" id="IPR001647">
    <property type="entry name" value="HTH_TetR"/>
</dbReference>
<dbReference type="InterPro" id="IPR050109">
    <property type="entry name" value="HTH-type_TetR-like_transc_reg"/>
</dbReference>
<feature type="DNA-binding region" description="H-T-H motif" evidence="4">
    <location>
        <begin position="38"/>
        <end position="57"/>
    </location>
</feature>
<dbReference type="RefSeq" id="WP_344784253.1">
    <property type="nucleotide sequence ID" value="NZ_BAABAF010000008.1"/>
</dbReference>
<dbReference type="Proteomes" id="UP001500540">
    <property type="component" value="Unassembled WGS sequence"/>
</dbReference>
<gene>
    <name evidence="6" type="ORF">GCM10022240_25870</name>
</gene>
<reference evidence="7" key="1">
    <citation type="journal article" date="2019" name="Int. J. Syst. Evol. Microbiol.">
        <title>The Global Catalogue of Microorganisms (GCM) 10K type strain sequencing project: providing services to taxonomists for standard genome sequencing and annotation.</title>
        <authorList>
            <consortium name="The Broad Institute Genomics Platform"/>
            <consortium name="The Broad Institute Genome Sequencing Center for Infectious Disease"/>
            <person name="Wu L."/>
            <person name="Ma J."/>
        </authorList>
    </citation>
    <scope>NUCLEOTIDE SEQUENCE [LARGE SCALE GENOMIC DNA]</scope>
    <source>
        <strain evidence="7">JCM 16950</strain>
    </source>
</reference>
<sequence length="186" mass="19142">MTESEAAARAGRPKASSRQTLAEAACDLFLEQGYQATSVIDITTRAGVSRSSFFNYFSAKGDVFWAAFDERLAAATSLLRAGAPVRAALADIATGFAPDALALAIANVEAMGLADELERERAVRQARLAAAIAERERSGGTPPLAAEVIAAGAAGAVLAAVWHWAAAGPGRTSLAATLQQALDIAL</sequence>
<keyword evidence="2 4" id="KW-0238">DNA-binding</keyword>
<protein>
    <submittedName>
        <fullName evidence="6">TetR/AcrR family transcriptional regulator</fullName>
    </submittedName>
</protein>
<dbReference type="Gene3D" id="1.10.357.10">
    <property type="entry name" value="Tetracycline Repressor, domain 2"/>
    <property type="match status" value="1"/>
</dbReference>
<feature type="domain" description="HTH tetR-type" evidence="5">
    <location>
        <begin position="15"/>
        <end position="75"/>
    </location>
</feature>
<evidence type="ECO:0000256" key="4">
    <source>
        <dbReference type="PROSITE-ProRule" id="PRU00335"/>
    </source>
</evidence>
<evidence type="ECO:0000313" key="6">
    <source>
        <dbReference type="EMBL" id="GAA3772636.1"/>
    </source>
</evidence>
<proteinExistence type="predicted"/>
<accession>A0ABP7GPN4</accession>
<evidence type="ECO:0000259" key="5">
    <source>
        <dbReference type="PROSITE" id="PS50977"/>
    </source>
</evidence>
<evidence type="ECO:0000256" key="3">
    <source>
        <dbReference type="ARBA" id="ARBA00023163"/>
    </source>
</evidence>
<keyword evidence="7" id="KW-1185">Reference proteome</keyword>
<dbReference type="Pfam" id="PF00440">
    <property type="entry name" value="TetR_N"/>
    <property type="match status" value="1"/>
</dbReference>
<dbReference type="PRINTS" id="PR00455">
    <property type="entry name" value="HTHTETR"/>
</dbReference>
<organism evidence="6 7">
    <name type="scientific">Microbacterium kribbense</name>
    <dbReference type="NCBI Taxonomy" id="433645"/>
    <lineage>
        <taxon>Bacteria</taxon>
        <taxon>Bacillati</taxon>
        <taxon>Actinomycetota</taxon>
        <taxon>Actinomycetes</taxon>
        <taxon>Micrococcales</taxon>
        <taxon>Microbacteriaceae</taxon>
        <taxon>Microbacterium</taxon>
    </lineage>
</organism>
<evidence type="ECO:0000256" key="1">
    <source>
        <dbReference type="ARBA" id="ARBA00023015"/>
    </source>
</evidence>
<dbReference type="PROSITE" id="PS50977">
    <property type="entry name" value="HTH_TETR_2"/>
    <property type="match status" value="1"/>
</dbReference>
<dbReference type="PANTHER" id="PTHR30055">
    <property type="entry name" value="HTH-TYPE TRANSCRIPTIONAL REGULATOR RUTR"/>
    <property type="match status" value="1"/>
</dbReference>
<evidence type="ECO:0000313" key="7">
    <source>
        <dbReference type="Proteomes" id="UP001500540"/>
    </source>
</evidence>
<dbReference type="EMBL" id="BAABAF010000008">
    <property type="protein sequence ID" value="GAA3772636.1"/>
    <property type="molecule type" value="Genomic_DNA"/>
</dbReference>